<dbReference type="InterPro" id="IPR014031">
    <property type="entry name" value="Ketoacyl_synth_C"/>
</dbReference>
<dbReference type="InterPro" id="IPR011032">
    <property type="entry name" value="GroES-like_sf"/>
</dbReference>
<feature type="region of interest" description="C-terminal hotdog fold" evidence="8">
    <location>
        <begin position="1097"/>
        <end position="1240"/>
    </location>
</feature>
<dbReference type="Gene3D" id="1.10.1200.10">
    <property type="entry name" value="ACP-like"/>
    <property type="match status" value="1"/>
</dbReference>
<dbReference type="PANTHER" id="PTHR43775">
    <property type="entry name" value="FATTY ACID SYNTHASE"/>
    <property type="match status" value="1"/>
</dbReference>
<dbReference type="PROSITE" id="PS52019">
    <property type="entry name" value="PKS_MFAS_DH"/>
    <property type="match status" value="1"/>
</dbReference>
<keyword evidence="6" id="KW-0511">Multifunctional enzyme</keyword>
<dbReference type="InterPro" id="IPR049552">
    <property type="entry name" value="PKS_DH_N"/>
</dbReference>
<dbReference type="SMART" id="SM00827">
    <property type="entry name" value="PKS_AT"/>
    <property type="match status" value="1"/>
</dbReference>
<dbReference type="GO" id="GO:1901336">
    <property type="term" value="P:lactone biosynthetic process"/>
    <property type="evidence" value="ECO:0007669"/>
    <property type="project" value="UniProtKB-ARBA"/>
</dbReference>
<dbReference type="PROSITE" id="PS50075">
    <property type="entry name" value="CARRIER"/>
    <property type="match status" value="1"/>
</dbReference>
<dbReference type="GO" id="GO:0006633">
    <property type="term" value="P:fatty acid biosynthetic process"/>
    <property type="evidence" value="ECO:0007669"/>
    <property type="project" value="TreeGrafter"/>
</dbReference>
<dbReference type="PANTHER" id="PTHR43775:SF28">
    <property type="entry name" value="SYNTHASE, PUTATIVE-RELATED"/>
    <property type="match status" value="1"/>
</dbReference>
<dbReference type="Pfam" id="PF00698">
    <property type="entry name" value="Acyl_transf_1"/>
    <property type="match status" value="1"/>
</dbReference>
<dbReference type="Pfam" id="PF02801">
    <property type="entry name" value="Ketoacyl-synt_C"/>
    <property type="match status" value="1"/>
</dbReference>
<dbReference type="InterPro" id="IPR050091">
    <property type="entry name" value="PKS_NRPS_Biosynth_Enz"/>
</dbReference>
<dbReference type="InterPro" id="IPR020807">
    <property type="entry name" value="PKS_DH"/>
</dbReference>
<evidence type="ECO:0000256" key="6">
    <source>
        <dbReference type="ARBA" id="ARBA00023268"/>
    </source>
</evidence>
<dbReference type="Gene3D" id="3.40.50.150">
    <property type="entry name" value="Vaccinia Virus protein VP39"/>
    <property type="match status" value="1"/>
</dbReference>
<dbReference type="InterPro" id="IPR016039">
    <property type="entry name" value="Thiolase-like"/>
</dbReference>
<name>A0AA38VAY4_9PEZI</name>
<evidence type="ECO:0000256" key="7">
    <source>
        <dbReference type="ARBA" id="ARBA00023315"/>
    </source>
</evidence>
<dbReference type="CDD" id="cd00833">
    <property type="entry name" value="PKS"/>
    <property type="match status" value="1"/>
</dbReference>
<dbReference type="Proteomes" id="UP001174691">
    <property type="component" value="Unassembled WGS sequence"/>
</dbReference>
<dbReference type="InterPro" id="IPR016035">
    <property type="entry name" value="Acyl_Trfase/lysoPLipase"/>
</dbReference>
<feature type="active site" description="Proton donor; for dehydratase activity" evidence="8">
    <location>
        <position position="1157"/>
    </location>
</feature>
<dbReference type="Gene3D" id="3.10.129.110">
    <property type="entry name" value="Polyketide synthase dehydratase"/>
    <property type="match status" value="1"/>
</dbReference>
<evidence type="ECO:0000256" key="2">
    <source>
        <dbReference type="ARBA" id="ARBA00022553"/>
    </source>
</evidence>
<dbReference type="GO" id="GO:0004312">
    <property type="term" value="F:fatty acid synthase activity"/>
    <property type="evidence" value="ECO:0007669"/>
    <property type="project" value="TreeGrafter"/>
</dbReference>
<evidence type="ECO:0000256" key="8">
    <source>
        <dbReference type="PROSITE-ProRule" id="PRU01363"/>
    </source>
</evidence>
<organism evidence="13 14">
    <name type="scientific">Coniochaeta hoffmannii</name>
    <dbReference type="NCBI Taxonomy" id="91930"/>
    <lineage>
        <taxon>Eukaryota</taxon>
        <taxon>Fungi</taxon>
        <taxon>Dikarya</taxon>
        <taxon>Ascomycota</taxon>
        <taxon>Pezizomycotina</taxon>
        <taxon>Sordariomycetes</taxon>
        <taxon>Sordariomycetidae</taxon>
        <taxon>Coniochaetales</taxon>
        <taxon>Coniochaetaceae</taxon>
        <taxon>Coniochaeta</taxon>
    </lineage>
</organism>
<evidence type="ECO:0000256" key="9">
    <source>
        <dbReference type="SAM" id="MobiDB-lite"/>
    </source>
</evidence>
<dbReference type="InterPro" id="IPR036736">
    <property type="entry name" value="ACP-like_sf"/>
</dbReference>
<feature type="domain" description="Carrier" evidence="10">
    <location>
        <begin position="2428"/>
        <end position="2505"/>
    </location>
</feature>
<dbReference type="InterPro" id="IPR016036">
    <property type="entry name" value="Malonyl_transacylase_ACP-bd"/>
</dbReference>
<dbReference type="SMART" id="SM00826">
    <property type="entry name" value="PKS_DH"/>
    <property type="match status" value="1"/>
</dbReference>
<dbReference type="GO" id="GO:0031177">
    <property type="term" value="F:phosphopantetheine binding"/>
    <property type="evidence" value="ECO:0007669"/>
    <property type="project" value="InterPro"/>
</dbReference>
<evidence type="ECO:0000313" key="13">
    <source>
        <dbReference type="EMBL" id="KAJ9130200.1"/>
    </source>
</evidence>
<evidence type="ECO:0000313" key="14">
    <source>
        <dbReference type="Proteomes" id="UP001174691"/>
    </source>
</evidence>
<dbReference type="Pfam" id="PF08659">
    <property type="entry name" value="KR"/>
    <property type="match status" value="1"/>
</dbReference>
<dbReference type="SMART" id="SM00829">
    <property type="entry name" value="PKS_ER"/>
    <property type="match status" value="1"/>
</dbReference>
<protein>
    <submittedName>
        <fullName evidence="13">Polyketide synthase</fullName>
    </submittedName>
</protein>
<dbReference type="InterPro" id="IPR020841">
    <property type="entry name" value="PKS_Beta-ketoAc_synthase_dom"/>
</dbReference>
<feature type="domain" description="Ketosynthase family 3 (KS3)" evidence="11">
    <location>
        <begin position="57"/>
        <end position="479"/>
    </location>
</feature>
<dbReference type="SUPFAM" id="SSF55048">
    <property type="entry name" value="Probable ACP-binding domain of malonyl-CoA ACP transacylase"/>
    <property type="match status" value="1"/>
</dbReference>
<dbReference type="GO" id="GO:0016491">
    <property type="term" value="F:oxidoreductase activity"/>
    <property type="evidence" value="ECO:0007669"/>
    <property type="project" value="UniProtKB-KW"/>
</dbReference>
<sequence length="2509" mass="269816">MTMQEAMAANASVVDIVGGGLRTPSEGDGASSRSDLQASDVEAGNSSATSVSASSETSPIAICGMSCRLPGGIHAPQQLWDFLISKGDARSRVPKSRYNIDAFYDPSGTHKPGMVKTEYGYFLDESIDIASLDGSFFNLPRNAVERADPHQRQILEVAREAIDDAGEVGWRGGLIGCYVGTFGEDWVEMFAKDSQQYGLDRVSGYGDFMLANRVSYEMDLKGPSMTIRTGCSAALVCLHEAVQAIQQGDCTSAIVGGVNLLLAPGMTQAMTEQGVLSPDGSCKTFSSDANGYGRGEAVSAVYLKPLAAALRDGNPVRAVIRGTATNSDGKTPGISYPSTESHEAVMRKAYSTAGISDFSRTTFVECHGTGTPIGDPIEANAVARVFGDSGVYIGSVKPNLGHSEGASGLTSLIKAVLALENRIIPPNIKFNSPNPNIPFKSRNLIVPVEPTPWPEDGGERVSINSFGIGGANAHVVLDSARSLHAAPPAPISVAQPDTPQLLLFSANSNDSLKNMTENYQAFLEKNPDKLGDVAYTLAHGREQFAYRAFRVASPGRAGTLSAIVKAPVGARQKAPNLVMVFTGQGAQWPQMGKELIRSHPVFRTTIRCLDQHLKRAVPEAQWTIEDELLKPSRTSRLGLAEFSQPLCTAVQLALVDTLATAGIHPTAVVGHSSGEIAAAYAAGALTAEEAIVIAFFRGTAAKTQAKSGSMAAIGAGWDEVKPYLVPGVTVACENSPKSITISGDTEKVEQVVAAIKQSPPNGQEVMARLLKVDKAYHSHHMAEIGDHYQSLLVTHGVVSRGATKCSFFSSVAGKLLEDGDGLGPEYWRKNLESPVLFATAVSRILEHSIGKNAAFLEVGPHSALAGPLRQITAQVQPSNSVPYASVMSRSQHCMESLLTAYGKLHQLAVPIDLEAVIPRGSGSLLPDLPRYPWTHQDSYWFESRLSKEWRHRKHAYHDLLGARLAESTDVEPAWRNIFHLDNAPWVRDHKIIEDMVFPFSGYVALAGEAVRQVAGAEDGYALRHVIVSTALVLTEGKPTEIITTLHPHRLTDSLDSQWWWEFTVASHNGQSWNKHCTGQVRALQSALGPAEDLPPVPRALGQSKAYSIMQEAGLNYGPHFQSLEDIQAGTLDRTATATVRKQHGDESYYHMHPVTIDACLQLLSVAATKGYHDRHGMVMPTSIEHLSVRRCAADDITLLASAALSRLGAITGTAHCSANGETVLQMSGARLSPVPGEGDADSRDTHTTARYEWGPHVDFMDLTKLVQTPAGVSPFSGILAELTQLCIAYSQRRLADITTELPHMQLYSSWIQRQGASIDGKIRGMKDWELFNKANALVQSLSMTPVAAVALAMLKVLGSTTSVARGQLSPFDILLSDDTLTKVDALKDEYDISPLLARLAHSKPNLRILELGAGTGAATSANLEALSHEGGVVRYSSYTFADSQSGMLVAAKERFRDQPNMQYAALDIRKDLAEQDFRDQQFDLVIASNVLHTTGSLAQSLANVRSLLRPGGILVLQELWPDSKWINFICGILPSWWTGAADGRHDEPYVDLARWETELKAAGFDAPATVSSELSNTMVVRPASAPTPHSALTLLTLDASASASIDAVATSLEKRGHKIQRHVLGDAIPADQDVIAFLDIDAPFFDNLDEARYEAFKNLTSNIGKGGVFWVTRPSQSGPCRDPAYAQVLGAARTIRTELGVDFATCEVDVSPAGGLAGDRIADVFARFHARREGEEGVDFEYAIGEDGAVCVGRFYPFALADELVSTEASDRVVLETERAGLLSALKWARRSSEPLKGDQVEVQTYSAGLNFRDVLSANGIVEVPDEGFGLEASGIVSRVGPEVQDMRVGDRVMLFSRGSFATSIITSEKLCVGIPDELSFDDAATMPCVYATAMYSLFNIGRLQRGQSVLIHSACGGVGIAAIQLARMAGADIYVTVGNEEKVRYLMDTFQIPRHRIFNSRDDSFVAGINKVTEGKGVDLVLNSLSGELLHATWRCVAEFGTMVEIGKRDLLGSGKLDMDVFLANRSYCCVDLDQICFKRRSICKELLKSVIECFAGGHIAPVRPIKVFAASSIHEAFRYMQQGEHMGKIVVSIRGEGPEDIRLDMAVATKTVETRLDPAASYLLVGGLGGLGRAVSRWLVEHNARRLVYLSRTAGASTRPEDQDFIRELASMGCEVVLVQGSVTDLADVTKAIKAAPNLKGILQMSMVLRDEGFSRMTLDQWTEACAPKIRGTWNLHSATVDQGVSLDFFVLFSSISGVIGQPGQANYASANTFLDAFARYRSSLGLAVSAIDIGAVDGIGVISNNENLRRAMKATGAYMIKEHELLEAVRAAIHLSPPPSDDPAAASTAQMAAARNAFVLGLASTLPLNSPDNRSIWKRDIRMATYQNVNSSDGGGAGAANSSSSGLKTFLATARHDAAVLKDGATAALFAQEIGKKLCALILKPESDLQTNVPLAELGMDSLVAIEMRSWWRQVFGFDISVLELLGMGSLDALGAWAVEKLVAAL</sequence>
<dbReference type="SUPFAM" id="SSF50129">
    <property type="entry name" value="GroES-like"/>
    <property type="match status" value="1"/>
</dbReference>
<keyword evidence="2" id="KW-0597">Phosphoprotein</keyword>
<keyword evidence="1" id="KW-0596">Phosphopantetheine</keyword>
<evidence type="ECO:0000259" key="10">
    <source>
        <dbReference type="PROSITE" id="PS50075"/>
    </source>
</evidence>
<dbReference type="Pfam" id="PF08242">
    <property type="entry name" value="Methyltransf_12"/>
    <property type="match status" value="1"/>
</dbReference>
<dbReference type="InterPro" id="IPR042104">
    <property type="entry name" value="PKS_dehydratase_sf"/>
</dbReference>
<dbReference type="InterPro" id="IPR013968">
    <property type="entry name" value="PKS_KR"/>
</dbReference>
<dbReference type="Pfam" id="PF13602">
    <property type="entry name" value="ADH_zinc_N_2"/>
    <property type="match status" value="1"/>
</dbReference>
<evidence type="ECO:0000259" key="12">
    <source>
        <dbReference type="PROSITE" id="PS52019"/>
    </source>
</evidence>
<dbReference type="PROSITE" id="PS52004">
    <property type="entry name" value="KS3_2"/>
    <property type="match status" value="1"/>
</dbReference>
<dbReference type="CDD" id="cd02440">
    <property type="entry name" value="AdoMet_MTases"/>
    <property type="match status" value="1"/>
</dbReference>
<dbReference type="InterPro" id="IPR036291">
    <property type="entry name" value="NAD(P)-bd_dom_sf"/>
</dbReference>
<dbReference type="InterPro" id="IPR014043">
    <property type="entry name" value="Acyl_transferase_dom"/>
</dbReference>
<dbReference type="SMART" id="SM00825">
    <property type="entry name" value="PKS_KS"/>
    <property type="match status" value="1"/>
</dbReference>
<dbReference type="InterPro" id="IPR009081">
    <property type="entry name" value="PP-bd_ACP"/>
</dbReference>
<proteinExistence type="predicted"/>
<dbReference type="Gene3D" id="3.40.47.10">
    <property type="match status" value="1"/>
</dbReference>
<accession>A0AA38VAY4</accession>
<feature type="region of interest" description="Disordered" evidence="9">
    <location>
        <begin position="19"/>
        <end position="52"/>
    </location>
</feature>
<dbReference type="Gene3D" id="3.90.180.10">
    <property type="entry name" value="Medium-chain alcohol dehydrogenases, catalytic domain"/>
    <property type="match status" value="1"/>
</dbReference>
<dbReference type="SUPFAM" id="SSF52151">
    <property type="entry name" value="FabD/lysophospholipase-like"/>
    <property type="match status" value="1"/>
</dbReference>
<dbReference type="Pfam" id="PF00550">
    <property type="entry name" value="PP-binding"/>
    <property type="match status" value="1"/>
</dbReference>
<keyword evidence="14" id="KW-1185">Reference proteome</keyword>
<keyword evidence="7" id="KW-0012">Acyltransferase</keyword>
<feature type="domain" description="PKS/mFAS DH" evidence="12">
    <location>
        <begin position="957"/>
        <end position="1240"/>
    </location>
</feature>
<dbReference type="Gene3D" id="3.40.50.720">
    <property type="entry name" value="NAD(P)-binding Rossmann-like Domain"/>
    <property type="match status" value="1"/>
</dbReference>
<dbReference type="CDD" id="cd05195">
    <property type="entry name" value="enoyl_red"/>
    <property type="match status" value="1"/>
</dbReference>
<dbReference type="SUPFAM" id="SSF53335">
    <property type="entry name" value="S-adenosyl-L-methionine-dependent methyltransferases"/>
    <property type="match status" value="1"/>
</dbReference>
<evidence type="ECO:0000256" key="4">
    <source>
        <dbReference type="ARBA" id="ARBA00022857"/>
    </source>
</evidence>
<evidence type="ECO:0000256" key="5">
    <source>
        <dbReference type="ARBA" id="ARBA00023002"/>
    </source>
</evidence>
<dbReference type="Pfam" id="PF08240">
    <property type="entry name" value="ADH_N"/>
    <property type="match status" value="1"/>
</dbReference>
<dbReference type="SUPFAM" id="SSF53901">
    <property type="entry name" value="Thiolase-like"/>
    <property type="match status" value="1"/>
</dbReference>
<dbReference type="EMBL" id="JANBVN010000281">
    <property type="protein sequence ID" value="KAJ9130200.1"/>
    <property type="molecule type" value="Genomic_DNA"/>
</dbReference>
<dbReference type="InterPro" id="IPR014030">
    <property type="entry name" value="Ketoacyl_synth_N"/>
</dbReference>
<dbReference type="SUPFAM" id="SSF51735">
    <property type="entry name" value="NAD(P)-binding Rossmann-fold domains"/>
    <property type="match status" value="2"/>
</dbReference>
<feature type="active site" description="Proton acceptor; for dehydratase activity" evidence="8">
    <location>
        <position position="989"/>
    </location>
</feature>
<dbReference type="InterPro" id="IPR032821">
    <property type="entry name" value="PKS_assoc"/>
</dbReference>
<gene>
    <name evidence="13" type="ORF">NKR19_g10002</name>
</gene>
<dbReference type="InterPro" id="IPR001227">
    <property type="entry name" value="Ac_transferase_dom_sf"/>
</dbReference>
<dbReference type="InterPro" id="IPR049900">
    <property type="entry name" value="PKS_mFAS_DH"/>
</dbReference>
<dbReference type="InterPro" id="IPR020843">
    <property type="entry name" value="ER"/>
</dbReference>
<dbReference type="Gene3D" id="3.30.70.3290">
    <property type="match status" value="1"/>
</dbReference>
<dbReference type="Pfam" id="PF16197">
    <property type="entry name" value="KAsynt_C_assoc"/>
    <property type="match status" value="1"/>
</dbReference>
<dbReference type="GO" id="GO:0044550">
    <property type="term" value="P:secondary metabolite biosynthetic process"/>
    <property type="evidence" value="ECO:0007669"/>
    <property type="project" value="TreeGrafter"/>
</dbReference>
<dbReference type="Pfam" id="PF21089">
    <property type="entry name" value="PKS_DH_N"/>
    <property type="match status" value="1"/>
</dbReference>
<dbReference type="InterPro" id="IPR049551">
    <property type="entry name" value="PKS_DH_C"/>
</dbReference>
<dbReference type="InterPro" id="IPR057326">
    <property type="entry name" value="KR_dom"/>
</dbReference>
<dbReference type="InterPro" id="IPR020806">
    <property type="entry name" value="PKS_PP-bd"/>
</dbReference>
<dbReference type="SUPFAM" id="SSF47336">
    <property type="entry name" value="ACP-like"/>
    <property type="match status" value="1"/>
</dbReference>
<dbReference type="SMART" id="SM00823">
    <property type="entry name" value="PKS_PP"/>
    <property type="match status" value="1"/>
</dbReference>
<keyword evidence="3" id="KW-0808">Transferase</keyword>
<dbReference type="Pfam" id="PF00109">
    <property type="entry name" value="ketoacyl-synt"/>
    <property type="match status" value="1"/>
</dbReference>
<evidence type="ECO:0000256" key="1">
    <source>
        <dbReference type="ARBA" id="ARBA00022450"/>
    </source>
</evidence>
<evidence type="ECO:0000259" key="11">
    <source>
        <dbReference type="PROSITE" id="PS52004"/>
    </source>
</evidence>
<dbReference type="InterPro" id="IPR013154">
    <property type="entry name" value="ADH-like_N"/>
</dbReference>
<dbReference type="InterPro" id="IPR013217">
    <property type="entry name" value="Methyltransf_12"/>
</dbReference>
<dbReference type="Pfam" id="PF14765">
    <property type="entry name" value="PS-DH"/>
    <property type="match status" value="1"/>
</dbReference>
<keyword evidence="5" id="KW-0560">Oxidoreductase</keyword>
<keyword evidence="4" id="KW-0521">NADP</keyword>
<comment type="caution">
    <text evidence="13">The sequence shown here is derived from an EMBL/GenBank/DDBJ whole genome shotgun (WGS) entry which is preliminary data.</text>
</comment>
<feature type="region of interest" description="N-terminal hotdog fold" evidence="8">
    <location>
        <begin position="957"/>
        <end position="1087"/>
    </location>
</feature>
<reference evidence="13" key="1">
    <citation type="submission" date="2022-07" db="EMBL/GenBank/DDBJ databases">
        <title>Fungi with potential for degradation of polypropylene.</title>
        <authorList>
            <person name="Gostincar C."/>
        </authorList>
    </citation>
    <scope>NUCLEOTIDE SEQUENCE</scope>
    <source>
        <strain evidence="13">EXF-13287</strain>
    </source>
</reference>
<dbReference type="InterPro" id="IPR029063">
    <property type="entry name" value="SAM-dependent_MTases_sf"/>
</dbReference>
<dbReference type="FunFam" id="3.40.50.720:FF:000209">
    <property type="entry name" value="Polyketide synthase Pks12"/>
    <property type="match status" value="1"/>
</dbReference>
<dbReference type="SMART" id="SM00822">
    <property type="entry name" value="PKS_KR"/>
    <property type="match status" value="1"/>
</dbReference>
<evidence type="ECO:0000256" key="3">
    <source>
        <dbReference type="ARBA" id="ARBA00022679"/>
    </source>
</evidence>
<dbReference type="Gene3D" id="3.40.366.10">
    <property type="entry name" value="Malonyl-Coenzyme A Acyl Carrier Protein, domain 2"/>
    <property type="match status" value="1"/>
</dbReference>